<gene>
    <name evidence="2" type="ORF">OESDEN_17189</name>
</gene>
<keyword evidence="3" id="KW-1185">Reference proteome</keyword>
<sequence length="114" mass="12576">MTPALPRKAKSPSQPSPSVLNDLTTLIDGDLFSNQPPHHTFKTIKPTLNDLCTSSNISNVSISPLDNLGRSSFEADLLSILPERISFDPNAVQLANVPPRTVLNKQNIHIYLYR</sequence>
<evidence type="ECO:0000256" key="1">
    <source>
        <dbReference type="SAM" id="MobiDB-lite"/>
    </source>
</evidence>
<feature type="region of interest" description="Disordered" evidence="1">
    <location>
        <begin position="1"/>
        <end position="20"/>
    </location>
</feature>
<proteinExistence type="predicted"/>
<evidence type="ECO:0000313" key="2">
    <source>
        <dbReference type="EMBL" id="KHJ83114.1"/>
    </source>
</evidence>
<accession>A0A0B1SDX7</accession>
<dbReference type="EMBL" id="KN575112">
    <property type="protein sequence ID" value="KHJ83114.1"/>
    <property type="molecule type" value="Genomic_DNA"/>
</dbReference>
<organism evidence="2 3">
    <name type="scientific">Oesophagostomum dentatum</name>
    <name type="common">Nodular worm</name>
    <dbReference type="NCBI Taxonomy" id="61180"/>
    <lineage>
        <taxon>Eukaryota</taxon>
        <taxon>Metazoa</taxon>
        <taxon>Ecdysozoa</taxon>
        <taxon>Nematoda</taxon>
        <taxon>Chromadorea</taxon>
        <taxon>Rhabditida</taxon>
        <taxon>Rhabditina</taxon>
        <taxon>Rhabditomorpha</taxon>
        <taxon>Strongyloidea</taxon>
        <taxon>Strongylidae</taxon>
        <taxon>Oesophagostomum</taxon>
    </lineage>
</organism>
<reference evidence="2 3" key="1">
    <citation type="submission" date="2014-03" db="EMBL/GenBank/DDBJ databases">
        <title>Draft genome of the hookworm Oesophagostomum dentatum.</title>
        <authorList>
            <person name="Mitreva M."/>
        </authorList>
    </citation>
    <scope>NUCLEOTIDE SEQUENCE [LARGE SCALE GENOMIC DNA]</scope>
    <source>
        <strain evidence="2 3">OD-Hann</strain>
    </source>
</reference>
<dbReference type="AlphaFoldDB" id="A0A0B1SDX7"/>
<feature type="compositionally biased region" description="Polar residues" evidence="1">
    <location>
        <begin position="11"/>
        <end position="20"/>
    </location>
</feature>
<evidence type="ECO:0000313" key="3">
    <source>
        <dbReference type="Proteomes" id="UP000053660"/>
    </source>
</evidence>
<protein>
    <submittedName>
        <fullName evidence="2">Uncharacterized protein</fullName>
    </submittedName>
</protein>
<dbReference type="Proteomes" id="UP000053660">
    <property type="component" value="Unassembled WGS sequence"/>
</dbReference>
<name>A0A0B1SDX7_OESDE</name>
<dbReference type="OrthoDB" id="447025at2759"/>